<keyword evidence="6 8" id="KW-1133">Transmembrane helix</keyword>
<feature type="transmembrane region" description="Helical" evidence="8">
    <location>
        <begin position="383"/>
        <end position="407"/>
    </location>
</feature>
<evidence type="ECO:0000313" key="10">
    <source>
        <dbReference type="Proteomes" id="UP000287352"/>
    </source>
</evidence>
<dbReference type="AlphaFoldDB" id="A0A402A5E5"/>
<feature type="transmembrane region" description="Helical" evidence="8">
    <location>
        <begin position="547"/>
        <end position="572"/>
    </location>
</feature>
<keyword evidence="7 8" id="KW-0472">Membrane</keyword>
<reference evidence="10" key="1">
    <citation type="submission" date="2018-12" db="EMBL/GenBank/DDBJ databases">
        <title>Tengunoibacter tsumagoiensis gen. nov., sp. nov., Dictyobacter kobayashii sp. nov., D. alpinus sp. nov., and D. joshuensis sp. nov. and description of Dictyobacteraceae fam. nov. within the order Ktedonobacterales isolated from Tengu-no-mugimeshi.</title>
        <authorList>
            <person name="Wang C.M."/>
            <person name="Zheng Y."/>
            <person name="Sakai Y."/>
            <person name="Toyoda A."/>
            <person name="Minakuchi Y."/>
            <person name="Abe K."/>
            <person name="Yokota A."/>
            <person name="Yabe S."/>
        </authorList>
    </citation>
    <scope>NUCLEOTIDE SEQUENCE [LARGE SCALE GENOMIC DNA]</scope>
    <source>
        <strain evidence="10">Uno3</strain>
    </source>
</reference>
<dbReference type="RefSeq" id="WP_161975628.1">
    <property type="nucleotide sequence ID" value="NZ_BIFR01000001.1"/>
</dbReference>
<evidence type="ECO:0000256" key="4">
    <source>
        <dbReference type="ARBA" id="ARBA00022960"/>
    </source>
</evidence>
<feature type="transmembrane region" description="Helical" evidence="8">
    <location>
        <begin position="479"/>
        <end position="502"/>
    </location>
</feature>
<keyword evidence="3 8" id="KW-0812">Transmembrane</keyword>
<comment type="subcellular location">
    <subcellularLocation>
        <location evidence="1">Cell membrane</location>
        <topology evidence="1">Multi-pass membrane protein</topology>
    </subcellularLocation>
</comment>
<dbReference type="GO" id="GO:0008360">
    <property type="term" value="P:regulation of cell shape"/>
    <property type="evidence" value="ECO:0007669"/>
    <property type="project" value="UniProtKB-KW"/>
</dbReference>
<feature type="transmembrane region" description="Helical" evidence="8">
    <location>
        <begin position="138"/>
        <end position="164"/>
    </location>
</feature>
<evidence type="ECO:0000256" key="3">
    <source>
        <dbReference type="ARBA" id="ARBA00022692"/>
    </source>
</evidence>
<feature type="transmembrane region" description="Helical" evidence="8">
    <location>
        <begin position="184"/>
        <end position="208"/>
    </location>
</feature>
<feature type="transmembrane region" description="Helical" evidence="8">
    <location>
        <begin position="514"/>
        <end position="535"/>
    </location>
</feature>
<feature type="transmembrane region" description="Helical" evidence="8">
    <location>
        <begin position="242"/>
        <end position="264"/>
    </location>
</feature>
<keyword evidence="2" id="KW-1003">Cell membrane</keyword>
<evidence type="ECO:0000256" key="8">
    <source>
        <dbReference type="SAM" id="Phobius"/>
    </source>
</evidence>
<feature type="transmembrane region" description="Helical" evidence="8">
    <location>
        <begin position="341"/>
        <end position="362"/>
    </location>
</feature>
<name>A0A402A5E5_9CHLR</name>
<protein>
    <submittedName>
        <fullName evidence="9">Putative lipid II flippase MurJ</fullName>
    </submittedName>
</protein>
<dbReference type="Pfam" id="PF03023">
    <property type="entry name" value="MurJ"/>
    <property type="match status" value="1"/>
</dbReference>
<dbReference type="GO" id="GO:0034204">
    <property type="term" value="P:lipid translocation"/>
    <property type="evidence" value="ECO:0007669"/>
    <property type="project" value="TreeGrafter"/>
</dbReference>
<dbReference type="GO" id="GO:0005886">
    <property type="term" value="C:plasma membrane"/>
    <property type="evidence" value="ECO:0007669"/>
    <property type="project" value="UniProtKB-SubCell"/>
</dbReference>
<comment type="caution">
    <text evidence="9">The sequence shown here is derived from an EMBL/GenBank/DDBJ whole genome shotgun (WGS) entry which is preliminary data.</text>
</comment>
<evidence type="ECO:0000256" key="6">
    <source>
        <dbReference type="ARBA" id="ARBA00022989"/>
    </source>
</evidence>
<gene>
    <name evidence="9" type="ORF">KTT_41350</name>
</gene>
<evidence type="ECO:0000256" key="5">
    <source>
        <dbReference type="ARBA" id="ARBA00022984"/>
    </source>
</evidence>
<evidence type="ECO:0000256" key="2">
    <source>
        <dbReference type="ARBA" id="ARBA00022475"/>
    </source>
</evidence>
<organism evidence="9 10">
    <name type="scientific">Tengunoibacter tsumagoiensis</name>
    <dbReference type="NCBI Taxonomy" id="2014871"/>
    <lineage>
        <taxon>Bacteria</taxon>
        <taxon>Bacillati</taxon>
        <taxon>Chloroflexota</taxon>
        <taxon>Ktedonobacteria</taxon>
        <taxon>Ktedonobacterales</taxon>
        <taxon>Dictyobacteraceae</taxon>
        <taxon>Tengunoibacter</taxon>
    </lineage>
</organism>
<proteinExistence type="predicted"/>
<feature type="transmembrane region" description="Helical" evidence="8">
    <location>
        <begin position="452"/>
        <end position="473"/>
    </location>
</feature>
<accession>A0A402A5E5</accession>
<dbReference type="GO" id="GO:0015648">
    <property type="term" value="F:lipid-linked peptidoglycan transporter activity"/>
    <property type="evidence" value="ECO:0007669"/>
    <property type="project" value="TreeGrafter"/>
</dbReference>
<dbReference type="InterPro" id="IPR004268">
    <property type="entry name" value="MurJ"/>
</dbReference>
<feature type="transmembrane region" description="Helical" evidence="8">
    <location>
        <begin position="285"/>
        <end position="305"/>
    </location>
</feature>
<sequence>MSNDSIKAMQSSQNDEENTIEVIPIVSSGTSGEIERIVDVEETPTPIDVQAEQPNERRELVKSASLVMVGNLGSSVMGLVRQMVVAATGTTISAPFLAAFRPTQTFYDLLANGAVSGALIPTFNDYSAPEKRQELRRLVFTLVNLMVLIMGVAVIFFLFVSPWFVRTILVPGYDAKALQRTIHLSQIIFIALIGLGPFAILLAALYALKEFGWPAFATVAAHTGIILGVIIGSAIGLQQHGYLGLGFGVLIGTIGELALLLPGLRRQRLTYMFVLDLKHPALLKILKLYAPVAFSFLVSMIIVFLDQSLSSNTPCLSFIHGMSRASCSQANSAAKDFATTLIQFPVGLVAAALSFAILPTLTTHIREGRNEQFKDTLLLGFRLGLLLMIPAAAGLIVLQGPIIRLIFEHGSYTPQQAQLASIALQNYAYQLPFLAIDQLLISAFYARKNTIIPVTVGFVSVGGYLLVALPFWNTIGMPALVFANTVQNSSHAIILLILLRFAIGPLHMRKTLPAIGKILVATALMVLVAGALLAGMKQIAFLTSDTVFVNLILVVVAGGLGAATYFGGTMFLKVEEIHLLKGAIMAKLGKR</sequence>
<keyword evidence="4" id="KW-0133">Cell shape</keyword>
<keyword evidence="10" id="KW-1185">Reference proteome</keyword>
<dbReference type="PANTHER" id="PTHR47019">
    <property type="entry name" value="LIPID II FLIPPASE MURJ"/>
    <property type="match status" value="1"/>
</dbReference>
<dbReference type="EMBL" id="BIFR01000001">
    <property type="protein sequence ID" value="GCE14276.1"/>
    <property type="molecule type" value="Genomic_DNA"/>
</dbReference>
<dbReference type="PRINTS" id="PR01806">
    <property type="entry name" value="VIRFACTRMVIN"/>
</dbReference>
<dbReference type="GO" id="GO:0009252">
    <property type="term" value="P:peptidoglycan biosynthetic process"/>
    <property type="evidence" value="ECO:0007669"/>
    <property type="project" value="UniProtKB-KW"/>
</dbReference>
<dbReference type="PANTHER" id="PTHR47019:SF1">
    <property type="entry name" value="LIPID II FLIPPASE MURJ"/>
    <property type="match status" value="1"/>
</dbReference>
<keyword evidence="5" id="KW-0573">Peptidoglycan synthesis</keyword>
<dbReference type="Proteomes" id="UP000287352">
    <property type="component" value="Unassembled WGS sequence"/>
</dbReference>
<evidence type="ECO:0000256" key="1">
    <source>
        <dbReference type="ARBA" id="ARBA00004651"/>
    </source>
</evidence>
<evidence type="ECO:0000256" key="7">
    <source>
        <dbReference type="ARBA" id="ARBA00023136"/>
    </source>
</evidence>
<feature type="transmembrane region" description="Helical" evidence="8">
    <location>
        <begin position="215"/>
        <end position="236"/>
    </location>
</feature>
<dbReference type="InterPro" id="IPR051050">
    <property type="entry name" value="Lipid_II_flippase_MurJ/MviN"/>
</dbReference>
<evidence type="ECO:0000313" key="9">
    <source>
        <dbReference type="EMBL" id="GCE14276.1"/>
    </source>
</evidence>